<proteinExistence type="predicted"/>
<keyword evidence="3" id="KW-1185">Reference proteome</keyword>
<evidence type="ECO:0000313" key="2">
    <source>
        <dbReference type="EMBL" id="EPY49757.1"/>
    </source>
</evidence>
<name>S9WYE3_SCHCR</name>
<dbReference type="Proteomes" id="UP000015464">
    <property type="component" value="Unassembled WGS sequence"/>
</dbReference>
<organism evidence="2 3">
    <name type="scientific">Schizosaccharomyces cryophilus (strain OY26 / ATCC MYA-4695 / CBS 11777 / NBRC 106824 / NRRL Y48691)</name>
    <name type="common">Fission yeast</name>
    <dbReference type="NCBI Taxonomy" id="653667"/>
    <lineage>
        <taxon>Eukaryota</taxon>
        <taxon>Fungi</taxon>
        <taxon>Dikarya</taxon>
        <taxon>Ascomycota</taxon>
        <taxon>Taphrinomycotina</taxon>
        <taxon>Schizosaccharomycetes</taxon>
        <taxon>Schizosaccharomycetales</taxon>
        <taxon>Schizosaccharomycetaceae</taxon>
        <taxon>Schizosaccharomyces</taxon>
    </lineage>
</organism>
<dbReference type="STRING" id="653667.S9WYE3"/>
<dbReference type="AlphaFoldDB" id="S9WYE3"/>
<gene>
    <name evidence="2" type="ORF">SPOG_03233</name>
</gene>
<dbReference type="RefSeq" id="XP_013025100.1">
    <property type="nucleotide sequence ID" value="XM_013169646.1"/>
</dbReference>
<dbReference type="OrthoDB" id="5321919at2759"/>
<reference evidence="2 3" key="1">
    <citation type="journal article" date="2011" name="Science">
        <title>Comparative functional genomics of the fission yeasts.</title>
        <authorList>
            <person name="Rhind N."/>
            <person name="Chen Z."/>
            <person name="Yassour M."/>
            <person name="Thompson D.A."/>
            <person name="Haas B.J."/>
            <person name="Habib N."/>
            <person name="Wapinski I."/>
            <person name="Roy S."/>
            <person name="Lin M.F."/>
            <person name="Heiman D.I."/>
            <person name="Young S.K."/>
            <person name="Furuya K."/>
            <person name="Guo Y."/>
            <person name="Pidoux A."/>
            <person name="Chen H.M."/>
            <person name="Robbertse B."/>
            <person name="Goldberg J.M."/>
            <person name="Aoki K."/>
            <person name="Bayne E.H."/>
            <person name="Berlin A.M."/>
            <person name="Desjardins C.A."/>
            <person name="Dobbs E."/>
            <person name="Dukaj L."/>
            <person name="Fan L."/>
            <person name="FitzGerald M.G."/>
            <person name="French C."/>
            <person name="Gujja S."/>
            <person name="Hansen K."/>
            <person name="Keifenheim D."/>
            <person name="Levin J.Z."/>
            <person name="Mosher R.A."/>
            <person name="Mueller C.A."/>
            <person name="Pfiffner J."/>
            <person name="Priest M."/>
            <person name="Russ C."/>
            <person name="Smialowska A."/>
            <person name="Swoboda P."/>
            <person name="Sykes S.M."/>
            <person name="Vaughn M."/>
            <person name="Vengrova S."/>
            <person name="Yoder R."/>
            <person name="Zeng Q."/>
            <person name="Allshire R."/>
            <person name="Baulcombe D."/>
            <person name="Birren B.W."/>
            <person name="Brown W."/>
            <person name="Ekwall K."/>
            <person name="Kellis M."/>
            <person name="Leatherwood J."/>
            <person name="Levin H."/>
            <person name="Margalit H."/>
            <person name="Martienssen R."/>
            <person name="Nieduszynski C.A."/>
            <person name="Spatafora J.W."/>
            <person name="Friedman N."/>
            <person name="Dalgaard J.Z."/>
            <person name="Baumann P."/>
            <person name="Niki H."/>
            <person name="Regev A."/>
            <person name="Nusbaum C."/>
        </authorList>
    </citation>
    <scope>NUCLEOTIDE SEQUENCE [LARGE SCALE GENOMIC DNA]</scope>
    <source>
        <strain evidence="3">OY26 / ATCC MYA-4695 / CBS 11777 / NBRC 106824 / NRRL Y48691</strain>
    </source>
</reference>
<protein>
    <submittedName>
        <fullName evidence="2">Uncharacterized protein</fullName>
    </submittedName>
</protein>
<dbReference type="GeneID" id="25037550"/>
<dbReference type="HOGENOM" id="CLU_2777384_0_0_1"/>
<evidence type="ECO:0000313" key="3">
    <source>
        <dbReference type="Proteomes" id="UP000015464"/>
    </source>
</evidence>
<sequence length="70" mass="8052">MSPAPYKDLSKDTVHTHPAIRESERREQHGWGDLNKEPLMEDQAERDAKNDLSKDQKEVKEQASRPAPNN</sequence>
<feature type="compositionally biased region" description="Basic and acidic residues" evidence="1">
    <location>
        <begin position="8"/>
        <end position="63"/>
    </location>
</feature>
<dbReference type="Gene3D" id="6.10.140.1040">
    <property type="match status" value="1"/>
</dbReference>
<evidence type="ECO:0000256" key="1">
    <source>
        <dbReference type="SAM" id="MobiDB-lite"/>
    </source>
</evidence>
<dbReference type="OMA" id="MSPAPYK"/>
<dbReference type="EMBL" id="KE546994">
    <property type="protein sequence ID" value="EPY49757.1"/>
    <property type="molecule type" value="Genomic_DNA"/>
</dbReference>
<accession>S9WYE3</accession>
<feature type="region of interest" description="Disordered" evidence="1">
    <location>
        <begin position="1"/>
        <end position="70"/>
    </location>
</feature>